<dbReference type="InterPro" id="IPR010318">
    <property type="entry name" value="S-Me-THD_N"/>
</dbReference>
<name>A0ABX8U6Q7_9ACTN</name>
<dbReference type="Gene3D" id="2.40.390.10">
    <property type="entry name" value="CV3147-like"/>
    <property type="match status" value="1"/>
</dbReference>
<gene>
    <name evidence="3" type="ORF">Nocox_23775</name>
</gene>
<dbReference type="InterPro" id="IPR027479">
    <property type="entry name" value="S-Me-THD_N_sf"/>
</dbReference>
<dbReference type="EMBL" id="CP068985">
    <property type="protein sequence ID" value="QYC42358.1"/>
    <property type="molecule type" value="Genomic_DNA"/>
</dbReference>
<dbReference type="Pfam" id="PF20906">
    <property type="entry name" value="S-Me-THD_C"/>
    <property type="match status" value="1"/>
</dbReference>
<dbReference type="InterPro" id="IPR024071">
    <property type="entry name" value="S-Me-THD_C_sf"/>
</dbReference>
<evidence type="ECO:0008006" key="5">
    <source>
        <dbReference type="Google" id="ProtNLM"/>
    </source>
</evidence>
<accession>A0ABX8U6Q7</accession>
<evidence type="ECO:0000259" key="2">
    <source>
        <dbReference type="Pfam" id="PF20906"/>
    </source>
</evidence>
<feature type="domain" description="S-Me-THD N-terminal" evidence="1">
    <location>
        <begin position="6"/>
        <end position="162"/>
    </location>
</feature>
<dbReference type="Pfam" id="PF06032">
    <property type="entry name" value="S-Me-THD_N"/>
    <property type="match status" value="1"/>
</dbReference>
<dbReference type="Proteomes" id="UP000824681">
    <property type="component" value="Chromosome"/>
</dbReference>
<evidence type="ECO:0000313" key="3">
    <source>
        <dbReference type="EMBL" id="QYC42358.1"/>
    </source>
</evidence>
<protein>
    <recommendedName>
        <fullName evidence="5">DUF917 domain-containing protein</fullName>
    </recommendedName>
</protein>
<sequence>MDLAEDDVDDLAAGATLLGSGGGGDTAMVAAVLRHALAASGPVRLVDAAGLPPGALVVPVAATGGITVMIERLPSGEEFVNAVRSLGRHVGRPVTAVHGFECGGANALFAVAAAVWTGLPLVDADGMGRAYPRVDQVTFNAGGLSATPAALADPSGNELIISGARDNADAERMLRAALPALGGWAATAIYPMRAADAARCGIAGSISGAVALGRRLREAQGDPGARAGMLADHGAGLLFTGTIVEVLGHPRPRTGGALTVEHHADPRRTLRVEFADEYLLAIDDGEITAQVPDIIALLDGRSWRPVAAEHVTAGRHVDVVRFPAPAAWSRPAARRLVTPDAFGLRVPGPGHDALLAYPPA</sequence>
<dbReference type="Gene3D" id="3.40.1610.10">
    <property type="entry name" value="CV3147-like domain"/>
    <property type="match status" value="1"/>
</dbReference>
<reference evidence="3 4" key="1">
    <citation type="journal article" date="2021" name="ACS Chem. Biol.">
        <title>Genomic-Led Discovery of a Novel Glycopeptide Antibiotic by Nonomuraea coxensis DSM 45129.</title>
        <authorList>
            <person name="Yushchuk O."/>
            <person name="Vior N.M."/>
            <person name="Andreo-Vidal A."/>
            <person name="Berini F."/>
            <person name="Ruckert C."/>
            <person name="Busche T."/>
            <person name="Binda E."/>
            <person name="Kalinowski J."/>
            <person name="Truman A.W."/>
            <person name="Marinelli F."/>
        </authorList>
    </citation>
    <scope>NUCLEOTIDE SEQUENCE [LARGE SCALE GENOMIC DNA]</scope>
    <source>
        <strain evidence="3 4">DSM 45129</strain>
    </source>
</reference>
<dbReference type="RefSeq" id="WP_020540286.1">
    <property type="nucleotide sequence ID" value="NZ_CP068985.1"/>
</dbReference>
<proteinExistence type="predicted"/>
<evidence type="ECO:0000259" key="1">
    <source>
        <dbReference type="Pfam" id="PF06032"/>
    </source>
</evidence>
<organism evidence="3 4">
    <name type="scientific">Nonomuraea coxensis DSM 45129</name>
    <dbReference type="NCBI Taxonomy" id="1122611"/>
    <lineage>
        <taxon>Bacteria</taxon>
        <taxon>Bacillati</taxon>
        <taxon>Actinomycetota</taxon>
        <taxon>Actinomycetes</taxon>
        <taxon>Streptosporangiales</taxon>
        <taxon>Streptosporangiaceae</taxon>
        <taxon>Nonomuraea</taxon>
    </lineage>
</organism>
<dbReference type="SUPFAM" id="SSF160991">
    <property type="entry name" value="CV3147-like"/>
    <property type="match status" value="1"/>
</dbReference>
<evidence type="ECO:0000313" key="4">
    <source>
        <dbReference type="Proteomes" id="UP000824681"/>
    </source>
</evidence>
<keyword evidence="4" id="KW-1185">Reference proteome</keyword>
<dbReference type="InterPro" id="IPR048350">
    <property type="entry name" value="S-Me-THD-like_C"/>
</dbReference>
<feature type="domain" description="S-Me-THD-like C-terminal" evidence="2">
    <location>
        <begin position="166"/>
        <end position="346"/>
    </location>
</feature>